<dbReference type="PRINTS" id="PR00154">
    <property type="entry name" value="AMPBINDING"/>
</dbReference>
<dbReference type="PANTHER" id="PTHR24095:SF14">
    <property type="entry name" value="ACETYL-COENZYME A SYNTHETASE 1"/>
    <property type="match status" value="1"/>
</dbReference>
<organism evidence="4 5">
    <name type="scientific">Leptospira interrogans serovar Copenhageni str. LT2050</name>
    <dbReference type="NCBI Taxonomy" id="1001598"/>
    <lineage>
        <taxon>Bacteria</taxon>
        <taxon>Pseudomonadati</taxon>
        <taxon>Spirochaetota</taxon>
        <taxon>Spirochaetia</taxon>
        <taxon>Leptospirales</taxon>
        <taxon>Leptospiraceae</taxon>
        <taxon>Leptospira</taxon>
    </lineage>
</organism>
<dbReference type="GO" id="GO:0005829">
    <property type="term" value="C:cytosol"/>
    <property type="evidence" value="ECO:0007669"/>
    <property type="project" value="TreeGrafter"/>
</dbReference>
<accession>M3G284</accession>
<keyword evidence="1" id="KW-0479">Metal-binding</keyword>
<evidence type="ECO:0000256" key="1">
    <source>
        <dbReference type="ARBA" id="ARBA00022723"/>
    </source>
</evidence>
<sequence>MNDPELSAYCKPEEMDAEDPLFILYTSGSTGKPKGVLHTTGGYLLGANLTFHYVFDIKPEDTYWCTADIGWVTGHSYLVYGPLSNGASSVMFEGVPSYPDAGRFWDVIDKYGVNIFYTAPTAIRALMREGLNHIQKIRFKFSSSLVLLENRSIQKLGNRYFKNNRKRKMSYRGYLVADRNRIDYDYGSSGSDSSEARFCDVAIFWSTACFSG</sequence>
<gene>
    <name evidence="4" type="ORF">LEP1GSC150_5178</name>
</gene>
<evidence type="ECO:0000259" key="3">
    <source>
        <dbReference type="Pfam" id="PF00501"/>
    </source>
</evidence>
<evidence type="ECO:0000256" key="2">
    <source>
        <dbReference type="ARBA" id="ARBA00022990"/>
    </source>
</evidence>
<dbReference type="AlphaFoldDB" id="M3G284"/>
<feature type="domain" description="AMP-dependent synthetase/ligase" evidence="3">
    <location>
        <begin position="9"/>
        <end position="132"/>
    </location>
</feature>
<protein>
    <submittedName>
        <fullName evidence="4">AMP-binding enzyme domain protein</fullName>
    </submittedName>
</protein>
<keyword evidence="2" id="KW-0007">Acetylation</keyword>
<dbReference type="EMBL" id="AFMD02000524">
    <property type="protein sequence ID" value="EMG19385.1"/>
    <property type="molecule type" value="Genomic_DNA"/>
</dbReference>
<dbReference type="Proteomes" id="UP000011778">
    <property type="component" value="Unassembled WGS sequence"/>
</dbReference>
<dbReference type="InterPro" id="IPR042099">
    <property type="entry name" value="ANL_N_sf"/>
</dbReference>
<dbReference type="PANTHER" id="PTHR24095">
    <property type="entry name" value="ACETYL-COENZYME A SYNTHETASE"/>
    <property type="match status" value="1"/>
</dbReference>
<dbReference type="GO" id="GO:0046872">
    <property type="term" value="F:metal ion binding"/>
    <property type="evidence" value="ECO:0007669"/>
    <property type="project" value="UniProtKB-KW"/>
</dbReference>
<dbReference type="GO" id="GO:0003987">
    <property type="term" value="F:acetate-CoA ligase activity"/>
    <property type="evidence" value="ECO:0007669"/>
    <property type="project" value="TreeGrafter"/>
</dbReference>
<comment type="caution">
    <text evidence="4">The sequence shown here is derived from an EMBL/GenBank/DDBJ whole genome shotgun (WGS) entry which is preliminary data.</text>
</comment>
<evidence type="ECO:0000313" key="5">
    <source>
        <dbReference type="Proteomes" id="UP000011778"/>
    </source>
</evidence>
<proteinExistence type="predicted"/>
<dbReference type="GO" id="GO:0006085">
    <property type="term" value="P:acetyl-CoA biosynthetic process"/>
    <property type="evidence" value="ECO:0007669"/>
    <property type="project" value="TreeGrafter"/>
</dbReference>
<dbReference type="InterPro" id="IPR020459">
    <property type="entry name" value="AMP-binding"/>
</dbReference>
<dbReference type="SUPFAM" id="SSF56801">
    <property type="entry name" value="Acetyl-CoA synthetase-like"/>
    <property type="match status" value="1"/>
</dbReference>
<dbReference type="InterPro" id="IPR020845">
    <property type="entry name" value="AMP-binding_CS"/>
</dbReference>
<reference evidence="4 5" key="1">
    <citation type="submission" date="2013-02" db="EMBL/GenBank/DDBJ databases">
        <authorList>
            <person name="Harkins D.M."/>
            <person name="Durkin A.S."/>
            <person name="Brinkac L.M."/>
            <person name="Haft D.H."/>
            <person name="Selengut J.D."/>
            <person name="Sanka R."/>
            <person name="DePew J."/>
            <person name="Purushe J."/>
            <person name="Tulsiani S.M."/>
            <person name="Graham G.C."/>
            <person name="Burns M.-A."/>
            <person name="Dohnt M.F."/>
            <person name="Smythe L.D."/>
            <person name="McKay D.B."/>
            <person name="Craig S.B."/>
            <person name="Vinetz J.M."/>
            <person name="Sutton G.G."/>
            <person name="Nierman W.C."/>
            <person name="Fouts D.E."/>
        </authorList>
    </citation>
    <scope>NUCLEOTIDE SEQUENCE [LARGE SCALE GENOMIC DNA]</scope>
    <source>
        <strain evidence="4 5">LT2050</strain>
    </source>
</reference>
<evidence type="ECO:0000313" key="4">
    <source>
        <dbReference type="EMBL" id="EMG19385.1"/>
    </source>
</evidence>
<dbReference type="Pfam" id="PF00501">
    <property type="entry name" value="AMP-binding"/>
    <property type="match status" value="1"/>
</dbReference>
<dbReference type="InterPro" id="IPR000873">
    <property type="entry name" value="AMP-dep_synth/lig_dom"/>
</dbReference>
<dbReference type="Gene3D" id="3.40.50.12780">
    <property type="entry name" value="N-terminal domain of ligase-like"/>
    <property type="match status" value="1"/>
</dbReference>
<name>M3G284_LEPIT</name>
<dbReference type="PROSITE" id="PS00455">
    <property type="entry name" value="AMP_BINDING"/>
    <property type="match status" value="1"/>
</dbReference>